<keyword evidence="4 7" id="KW-0072">Autophagy</keyword>
<comment type="caution">
    <text evidence="11">The sequence shown here is derived from an EMBL/GenBank/DDBJ whole genome shotgun (WGS) entry which is preliminary data.</text>
</comment>
<dbReference type="GO" id="GO:0060090">
    <property type="term" value="F:molecular adaptor activity"/>
    <property type="evidence" value="ECO:0007669"/>
    <property type="project" value="TreeGrafter"/>
</dbReference>
<evidence type="ECO:0000256" key="2">
    <source>
        <dbReference type="ARBA" id="ARBA00013806"/>
    </source>
</evidence>
<feature type="region of interest" description="Disordered" evidence="9">
    <location>
        <begin position="1"/>
        <end position="24"/>
    </location>
</feature>
<comment type="function">
    <text evidence="6">Autophagy-specific protein that functions in response to autophagy-inducing signals as a scaffold to recruit other ATG proteins to organize pre-autophagosomal structure (PAS) formation. Modulates the timing and magnitude of the autophagy response, such as the size of the sequestering vesicles. Plays particularly a role in pexophagy and nucleophagy.</text>
</comment>
<dbReference type="EMBL" id="JAJGCB010000001">
    <property type="protein sequence ID" value="KAJ8996094.1"/>
    <property type="molecule type" value="Genomic_DNA"/>
</dbReference>
<dbReference type="AlphaFoldDB" id="A0AAN6F486"/>
<evidence type="ECO:0000313" key="12">
    <source>
        <dbReference type="Proteomes" id="UP001161757"/>
    </source>
</evidence>
<feature type="compositionally biased region" description="Polar residues" evidence="9">
    <location>
        <begin position="1"/>
        <end position="23"/>
    </location>
</feature>
<dbReference type="Pfam" id="PF04108">
    <property type="entry name" value="ATG17_like"/>
    <property type="match status" value="1"/>
</dbReference>
<dbReference type="Proteomes" id="UP001161757">
    <property type="component" value="Unassembled WGS sequence"/>
</dbReference>
<evidence type="ECO:0000256" key="5">
    <source>
        <dbReference type="ARBA" id="ARBA00023136"/>
    </source>
</evidence>
<dbReference type="PANTHER" id="PTHR28005:SF1">
    <property type="entry name" value="AUTOPHAGY-RELATED PROTEIN 17"/>
    <property type="match status" value="1"/>
</dbReference>
<evidence type="ECO:0000256" key="4">
    <source>
        <dbReference type="ARBA" id="ARBA00023006"/>
    </source>
</evidence>
<proteinExistence type="inferred from homology"/>
<gene>
    <name evidence="11" type="primary">ATG17</name>
    <name evidence="11" type="ORF">HRR80_000833</name>
</gene>
<feature type="coiled-coil region" evidence="8">
    <location>
        <begin position="415"/>
        <end position="442"/>
    </location>
</feature>
<comment type="similarity">
    <text evidence="1 7">Belongs to the ATG17 family.</text>
</comment>
<sequence>MAQSPHSAQQHPSTRSSPSQSMDVASPAASVGTLVSYLVASKRSLGSIHLVHRATTILSDARASVESTTALLAKTTYLRRSLASQLKLLRAILFELETAAQGIQEEFQAVIKELDDTGARLLEAIDLLKQTRIEDAFKPNPRTQSQDVADKETLHDFVDDTGVENIRQAMEVAIDNVQSSQNEMNQSIEILEEDLQTISDVLTNRTEASDAESGPRQPVISVILRSLEDHAREMAQGLESLVRHFDLCVTAIKHTEGGGEAVVQTVKANVDDLPEAVGMAMDELQAPAQPMNEEERLEMLQVLENDAAEVDEVVMELQDRSAEMEAQLDKIVQWRERQENAYADVNSAFKLLDKISARLSNYVAETARHASRWNEEKAKIEDGIGGMEELCNYYANFLHAYDGLIVEAARRRTVQKQMERIVNDAHSQLEQLYQQDQQLRLEFKDNMGEYLPSDIWDGVNALPPRYTLTSADEDGGFAASVPELPRKTVENALRRLKGGR</sequence>
<accession>A0AAN6F486</accession>
<dbReference type="GO" id="GO:0034045">
    <property type="term" value="C:phagophore assembly site membrane"/>
    <property type="evidence" value="ECO:0007669"/>
    <property type="project" value="UniProtKB-SubCell"/>
</dbReference>
<evidence type="ECO:0000256" key="3">
    <source>
        <dbReference type="ARBA" id="ARBA00022490"/>
    </source>
</evidence>
<evidence type="ECO:0000256" key="7">
    <source>
        <dbReference type="RuleBase" id="RU368080"/>
    </source>
</evidence>
<evidence type="ECO:0000256" key="6">
    <source>
        <dbReference type="ARBA" id="ARBA00024948"/>
    </source>
</evidence>
<evidence type="ECO:0000256" key="1">
    <source>
        <dbReference type="ARBA" id="ARBA00006259"/>
    </source>
</evidence>
<protein>
    <recommendedName>
        <fullName evidence="2 7">Autophagy-related protein 17</fullName>
    </recommendedName>
</protein>
<comment type="function">
    <text evidence="7">Autophagy-specific protein that functions in response to autophagy-inducing signals as a scaffold to recruit other ATG proteins to organize preautophagosomal structure (PAS) formation. Modulates the timing and magnitude of the autophagy response, such as the size of the sequestering vesicles. Plays particularly a role in pexophagy and nucleophagy.</text>
</comment>
<dbReference type="GO" id="GO:0034727">
    <property type="term" value="P:piecemeal microautophagy of the nucleus"/>
    <property type="evidence" value="ECO:0007669"/>
    <property type="project" value="TreeGrafter"/>
</dbReference>
<keyword evidence="5" id="KW-0472">Membrane</keyword>
<dbReference type="GO" id="GO:0030295">
    <property type="term" value="F:protein kinase activator activity"/>
    <property type="evidence" value="ECO:0007669"/>
    <property type="project" value="TreeGrafter"/>
</dbReference>
<keyword evidence="8" id="KW-0175">Coiled coil</keyword>
<dbReference type="InterPro" id="IPR045326">
    <property type="entry name" value="ATG17-like_dom"/>
</dbReference>
<dbReference type="PANTHER" id="PTHR28005">
    <property type="entry name" value="AUTOPHAGY-RELATED PROTEIN 17"/>
    <property type="match status" value="1"/>
</dbReference>
<feature type="coiled-coil region" evidence="8">
    <location>
        <begin position="300"/>
        <end position="327"/>
    </location>
</feature>
<feature type="coiled-coil region" evidence="8">
    <location>
        <begin position="163"/>
        <end position="194"/>
    </location>
</feature>
<comment type="subcellular location">
    <subcellularLocation>
        <location evidence="7">Cytoplasm</location>
    </subcellularLocation>
    <subcellularLocation>
        <location evidence="7">Preautophagosomal structure membrane</location>
        <topology evidence="7">Peripheral membrane protein</topology>
    </subcellularLocation>
</comment>
<dbReference type="GO" id="GO:0000422">
    <property type="term" value="P:autophagy of mitochondrion"/>
    <property type="evidence" value="ECO:0007669"/>
    <property type="project" value="TreeGrafter"/>
</dbReference>
<name>A0AAN6F486_EXODE</name>
<evidence type="ECO:0000259" key="10">
    <source>
        <dbReference type="Pfam" id="PF04108"/>
    </source>
</evidence>
<evidence type="ECO:0000256" key="8">
    <source>
        <dbReference type="SAM" id="Coils"/>
    </source>
</evidence>
<dbReference type="GO" id="GO:1990316">
    <property type="term" value="C:Atg1/ULK1 kinase complex"/>
    <property type="evidence" value="ECO:0007669"/>
    <property type="project" value="TreeGrafter"/>
</dbReference>
<reference evidence="11" key="1">
    <citation type="submission" date="2023-01" db="EMBL/GenBank/DDBJ databases">
        <title>Exophiala dermititidis isolated from Cystic Fibrosis Patient.</title>
        <authorList>
            <person name="Kurbessoian T."/>
            <person name="Crocker A."/>
            <person name="Murante D."/>
            <person name="Hogan D.A."/>
            <person name="Stajich J.E."/>
        </authorList>
    </citation>
    <scope>NUCLEOTIDE SEQUENCE</scope>
    <source>
        <strain evidence="11">Ex8</strain>
    </source>
</reference>
<evidence type="ECO:0000313" key="11">
    <source>
        <dbReference type="EMBL" id="KAJ8996094.1"/>
    </source>
</evidence>
<dbReference type="GO" id="GO:0000045">
    <property type="term" value="P:autophagosome assembly"/>
    <property type="evidence" value="ECO:0007669"/>
    <property type="project" value="TreeGrafter"/>
</dbReference>
<feature type="domain" description="Autophagy protein ATG17-like" evidence="10">
    <location>
        <begin position="44"/>
        <end position="451"/>
    </location>
</feature>
<keyword evidence="3 7" id="KW-0963">Cytoplasm</keyword>
<organism evidence="11 12">
    <name type="scientific">Exophiala dermatitidis</name>
    <name type="common">Black yeast-like fungus</name>
    <name type="synonym">Wangiella dermatitidis</name>
    <dbReference type="NCBI Taxonomy" id="5970"/>
    <lineage>
        <taxon>Eukaryota</taxon>
        <taxon>Fungi</taxon>
        <taxon>Dikarya</taxon>
        <taxon>Ascomycota</taxon>
        <taxon>Pezizomycotina</taxon>
        <taxon>Eurotiomycetes</taxon>
        <taxon>Chaetothyriomycetidae</taxon>
        <taxon>Chaetothyriales</taxon>
        <taxon>Herpotrichiellaceae</taxon>
        <taxon>Exophiala</taxon>
    </lineage>
</organism>
<dbReference type="InterPro" id="IPR007240">
    <property type="entry name" value="Atg17"/>
</dbReference>
<evidence type="ECO:0000256" key="9">
    <source>
        <dbReference type="SAM" id="MobiDB-lite"/>
    </source>
</evidence>